<feature type="domain" description="4Fe-4S Mo/W bis-MGD-type" evidence="16">
    <location>
        <begin position="19"/>
        <end position="76"/>
    </location>
</feature>
<evidence type="ECO:0000256" key="9">
    <source>
        <dbReference type="ARBA" id="ARBA00023002"/>
    </source>
</evidence>
<gene>
    <name evidence="17" type="ORF">J2T57_000381</name>
</gene>
<proteinExistence type="predicted"/>
<evidence type="ECO:0000313" key="18">
    <source>
        <dbReference type="Proteomes" id="UP001205843"/>
    </source>
</evidence>
<dbReference type="NCBIfam" id="TIGR01591">
    <property type="entry name" value="Fdh-alpha"/>
    <property type="match status" value="1"/>
</dbReference>
<comment type="catalytic activity">
    <reaction evidence="13">
        <text>2 Fe(II)-[cytochrome] + nitrate + 2 H(+) = 2 Fe(III)-[cytochrome] + nitrite + H2O</text>
        <dbReference type="Rhea" id="RHEA:12909"/>
        <dbReference type="Rhea" id="RHEA-COMP:11777"/>
        <dbReference type="Rhea" id="RHEA-COMP:11778"/>
        <dbReference type="ChEBI" id="CHEBI:15377"/>
        <dbReference type="ChEBI" id="CHEBI:15378"/>
        <dbReference type="ChEBI" id="CHEBI:16301"/>
        <dbReference type="ChEBI" id="CHEBI:17632"/>
        <dbReference type="ChEBI" id="CHEBI:29033"/>
        <dbReference type="ChEBI" id="CHEBI:29034"/>
        <dbReference type="EC" id="1.9.6.1"/>
    </reaction>
</comment>
<sequence length="727" mass="78612">MKQLDAQASDETSRQRVATRAVDTLCPYCGVGCAVTYVADVDHNRIVHAIGRDGAANAGRLCVKGRYGHDYASHPQRLTRPLIRLQNAYPKGQLSPMEQRPGKPGGPVEHDAVLPHFREASWDEALQVVADRLLGIRESHGSDALAGFGSAKGSNEEAYLFQKLVRAVLGTNNVDHCTRLCHASSVAALLESMGSAAVTNVVRDVARADVAILTGCNPTENHPVAATFIKDAAAAGTRLIVINSRRPQIADYAALYLPIRPGTDVALYNAMLHVIIRDDLLDHAFIRERTEGFEAVAEAVREVTPAAAERICGVPAADIEQAARMLGEANAAMFFWGMGISQHTRGTDNARCLISLAMVTGNVGRPGTGLHPLRGQNNVQGASDAGLIPMVYPDYQRVDDPAVQERFERDWGVPLSPRPGLTVTEIISAARDGDVRGMYILGENPFISDPDVNKVREGLANLDFLVVQDIFLTETAEFADVILPASSFMEKAGSYTNTDRRVQLGAPVLQPPGEARQDWELICEIAQRMGYPMAYDSVADVFDEFAACTESYASLSHAALGLRGRWYPCSNPETSDGEPIVFGDAFPRGPAMLVATRFTPADEQPDGDFPLVLSTGRVLEHWHTGTMTRRSAALDTLAPDASVELNPTDARKLGISDGQQVRVTSRRGTITLMAELSEAVLPGTVFIPMHFREACANLLTNPAVDPWGKIPGFKFCAVRVEAAREAA</sequence>
<dbReference type="PANTHER" id="PTHR43105">
    <property type="entry name" value="RESPIRATORY NITRATE REDUCTASE"/>
    <property type="match status" value="1"/>
</dbReference>
<dbReference type="PROSITE" id="PS00932">
    <property type="entry name" value="MOLYBDOPTERIN_PROK_3"/>
    <property type="match status" value="1"/>
</dbReference>
<dbReference type="EC" id="1.9.6.1" evidence="15"/>
<dbReference type="Pfam" id="PF04879">
    <property type="entry name" value="Molybdop_Fe4S4"/>
    <property type="match status" value="1"/>
</dbReference>
<dbReference type="Pfam" id="PF01568">
    <property type="entry name" value="Molydop_binding"/>
    <property type="match status" value="1"/>
</dbReference>
<reference evidence="17" key="1">
    <citation type="submission" date="2022-03" db="EMBL/GenBank/DDBJ databases">
        <title>Genomic Encyclopedia of Type Strains, Phase III (KMG-III): the genomes of soil and plant-associated and newly described type strains.</title>
        <authorList>
            <person name="Whitman W."/>
        </authorList>
    </citation>
    <scope>NUCLEOTIDE SEQUENCE</scope>
    <source>
        <strain evidence="17">ANL 6-2</strain>
    </source>
</reference>
<dbReference type="GO" id="GO:0046872">
    <property type="term" value="F:metal ion binding"/>
    <property type="evidence" value="ECO:0007669"/>
    <property type="project" value="UniProtKB-KW"/>
</dbReference>
<keyword evidence="11" id="KW-0411">Iron-sulfur</keyword>
<evidence type="ECO:0000256" key="2">
    <source>
        <dbReference type="ARBA" id="ARBA00001966"/>
    </source>
</evidence>
<evidence type="ECO:0000256" key="3">
    <source>
        <dbReference type="ARBA" id="ARBA00022485"/>
    </source>
</evidence>
<dbReference type="AlphaFoldDB" id="A0AAE3G1I1"/>
<comment type="function">
    <text evidence="14">Catalytic subunit of the periplasmic nitrate reductase complex NapAB. Receives electrons from NapB and catalyzes the reduction of nitrate to nitrite.</text>
</comment>
<dbReference type="GO" id="GO:0016020">
    <property type="term" value="C:membrane"/>
    <property type="evidence" value="ECO:0007669"/>
    <property type="project" value="TreeGrafter"/>
</dbReference>
<comment type="cofactor">
    <cofactor evidence="1">
        <name>Mo-bis(molybdopterin guanine dinucleotide)</name>
        <dbReference type="ChEBI" id="CHEBI:60539"/>
    </cofactor>
</comment>
<keyword evidence="5" id="KW-0479">Metal-binding</keyword>
<keyword evidence="8" id="KW-0813">Transport</keyword>
<keyword evidence="12" id="KW-0534">Nitrate assimilation</keyword>
<dbReference type="SUPFAM" id="SSF50692">
    <property type="entry name" value="ADC-like"/>
    <property type="match status" value="1"/>
</dbReference>
<dbReference type="Proteomes" id="UP001205843">
    <property type="component" value="Unassembled WGS sequence"/>
</dbReference>
<dbReference type="GO" id="GO:0008863">
    <property type="term" value="F:formate dehydrogenase (NAD+) activity"/>
    <property type="evidence" value="ECO:0007669"/>
    <property type="project" value="InterPro"/>
</dbReference>
<dbReference type="Gene3D" id="2.40.40.20">
    <property type="match status" value="1"/>
</dbReference>
<dbReference type="InterPro" id="IPR041924">
    <property type="entry name" value="Formate_Dh-H_N"/>
</dbReference>
<dbReference type="SUPFAM" id="SSF53706">
    <property type="entry name" value="Formate dehydrogenase/DMSO reductase, domains 1-3"/>
    <property type="match status" value="1"/>
</dbReference>
<dbReference type="GO" id="GO:0051539">
    <property type="term" value="F:4 iron, 4 sulfur cluster binding"/>
    <property type="evidence" value="ECO:0007669"/>
    <property type="project" value="UniProtKB-KW"/>
</dbReference>
<comment type="caution">
    <text evidence="17">The sequence shown here is derived from an EMBL/GenBank/DDBJ whole genome shotgun (WGS) entry which is preliminary data.</text>
</comment>
<dbReference type="InterPro" id="IPR009010">
    <property type="entry name" value="Asp_de-COase-like_dom_sf"/>
</dbReference>
<dbReference type="GO" id="GO:0003954">
    <property type="term" value="F:NADH dehydrogenase activity"/>
    <property type="evidence" value="ECO:0007669"/>
    <property type="project" value="TreeGrafter"/>
</dbReference>
<keyword evidence="4" id="KW-0500">Molybdenum</keyword>
<keyword evidence="18" id="KW-1185">Reference proteome</keyword>
<dbReference type="InterPro" id="IPR006963">
    <property type="entry name" value="Mopterin_OxRdtase_4Fe-4S_dom"/>
</dbReference>
<evidence type="ECO:0000256" key="10">
    <source>
        <dbReference type="ARBA" id="ARBA00023004"/>
    </source>
</evidence>
<evidence type="ECO:0000256" key="1">
    <source>
        <dbReference type="ARBA" id="ARBA00001942"/>
    </source>
</evidence>
<evidence type="ECO:0000256" key="15">
    <source>
        <dbReference type="ARBA" id="ARBA00067026"/>
    </source>
</evidence>
<dbReference type="InterPro" id="IPR006657">
    <property type="entry name" value="MoPterin_dinucl-bd_dom"/>
</dbReference>
<dbReference type="SMART" id="SM00926">
    <property type="entry name" value="Molybdop_Fe4S4"/>
    <property type="match status" value="1"/>
</dbReference>
<dbReference type="GO" id="GO:0042128">
    <property type="term" value="P:nitrate assimilation"/>
    <property type="evidence" value="ECO:0007669"/>
    <property type="project" value="UniProtKB-KW"/>
</dbReference>
<dbReference type="Gene3D" id="2.20.25.90">
    <property type="entry name" value="ADC-like domains"/>
    <property type="match status" value="1"/>
</dbReference>
<accession>A0AAE3G1I1</accession>
<evidence type="ECO:0000256" key="12">
    <source>
        <dbReference type="ARBA" id="ARBA00023063"/>
    </source>
</evidence>
<dbReference type="PROSITE" id="PS51669">
    <property type="entry name" value="4FE4S_MOW_BIS_MGD"/>
    <property type="match status" value="1"/>
</dbReference>
<dbReference type="FunFam" id="2.40.40.20:FF:000005">
    <property type="entry name" value="Periplasmic nitrate reductase"/>
    <property type="match status" value="1"/>
</dbReference>
<keyword evidence="7" id="KW-0574">Periplasm</keyword>
<keyword evidence="9 17" id="KW-0560">Oxidoreductase</keyword>
<organism evidence="17 18">
    <name type="scientific">Natronocella acetinitrilica</name>
    <dbReference type="NCBI Taxonomy" id="414046"/>
    <lineage>
        <taxon>Bacteria</taxon>
        <taxon>Pseudomonadati</taxon>
        <taxon>Pseudomonadota</taxon>
        <taxon>Gammaproteobacteria</taxon>
        <taxon>Chromatiales</taxon>
        <taxon>Ectothiorhodospiraceae</taxon>
        <taxon>Natronocella</taxon>
    </lineage>
</organism>
<dbReference type="PANTHER" id="PTHR43105:SF14">
    <property type="entry name" value="FORMATE DEHYDROGENASE H"/>
    <property type="match status" value="1"/>
</dbReference>
<name>A0AAE3G1I1_9GAMM</name>
<dbReference type="GO" id="GO:0015942">
    <property type="term" value="P:formate metabolic process"/>
    <property type="evidence" value="ECO:0007669"/>
    <property type="project" value="InterPro"/>
</dbReference>
<dbReference type="GO" id="GO:0022904">
    <property type="term" value="P:respiratory electron transport chain"/>
    <property type="evidence" value="ECO:0007669"/>
    <property type="project" value="TreeGrafter"/>
</dbReference>
<evidence type="ECO:0000256" key="4">
    <source>
        <dbReference type="ARBA" id="ARBA00022505"/>
    </source>
</evidence>
<evidence type="ECO:0000256" key="7">
    <source>
        <dbReference type="ARBA" id="ARBA00022764"/>
    </source>
</evidence>
<dbReference type="GO" id="GO:0050140">
    <property type="term" value="F:nitrate reductase (cytochrome) activity"/>
    <property type="evidence" value="ECO:0007669"/>
    <property type="project" value="UniProtKB-EC"/>
</dbReference>
<dbReference type="InterPro" id="IPR041925">
    <property type="entry name" value="CT_Formate-Dh_H"/>
</dbReference>
<dbReference type="EMBL" id="JALJXV010000001">
    <property type="protein sequence ID" value="MCP1673289.1"/>
    <property type="molecule type" value="Genomic_DNA"/>
</dbReference>
<evidence type="ECO:0000256" key="5">
    <source>
        <dbReference type="ARBA" id="ARBA00022723"/>
    </source>
</evidence>
<dbReference type="CDD" id="cd02753">
    <property type="entry name" value="MopB_Formate-Dh-H"/>
    <property type="match status" value="1"/>
</dbReference>
<dbReference type="GO" id="GO:0043546">
    <property type="term" value="F:molybdopterin cofactor binding"/>
    <property type="evidence" value="ECO:0007669"/>
    <property type="project" value="InterPro"/>
</dbReference>
<dbReference type="InterPro" id="IPR050123">
    <property type="entry name" value="Prok_molybdopt-oxidoreductase"/>
</dbReference>
<evidence type="ECO:0000256" key="8">
    <source>
        <dbReference type="ARBA" id="ARBA00022982"/>
    </source>
</evidence>
<dbReference type="Gene3D" id="3.40.228.10">
    <property type="entry name" value="Dimethylsulfoxide Reductase, domain 2"/>
    <property type="match status" value="1"/>
</dbReference>
<evidence type="ECO:0000313" key="17">
    <source>
        <dbReference type="EMBL" id="MCP1673289.1"/>
    </source>
</evidence>
<dbReference type="Gene3D" id="3.40.50.740">
    <property type="match status" value="1"/>
</dbReference>
<comment type="cofactor">
    <cofactor evidence="2">
        <name>[4Fe-4S] cluster</name>
        <dbReference type="ChEBI" id="CHEBI:49883"/>
    </cofactor>
</comment>
<dbReference type="Pfam" id="PF00384">
    <property type="entry name" value="Molybdopterin"/>
    <property type="match status" value="1"/>
</dbReference>
<dbReference type="InterPro" id="IPR006478">
    <property type="entry name" value="Formate_DH_asu"/>
</dbReference>
<evidence type="ECO:0000256" key="14">
    <source>
        <dbReference type="ARBA" id="ARBA00055000"/>
    </source>
</evidence>
<keyword evidence="10" id="KW-0408">Iron</keyword>
<keyword evidence="3" id="KW-0004">4Fe-4S</keyword>
<evidence type="ECO:0000256" key="6">
    <source>
        <dbReference type="ARBA" id="ARBA00022729"/>
    </source>
</evidence>
<dbReference type="GO" id="GO:1990204">
    <property type="term" value="C:oxidoreductase complex"/>
    <property type="evidence" value="ECO:0007669"/>
    <property type="project" value="UniProtKB-ARBA"/>
</dbReference>
<keyword evidence="6" id="KW-0732">Signal</keyword>
<evidence type="ECO:0000259" key="16">
    <source>
        <dbReference type="PROSITE" id="PS51669"/>
    </source>
</evidence>
<dbReference type="PROSITE" id="PS00490">
    <property type="entry name" value="MOLYBDOPTERIN_PROK_2"/>
    <property type="match status" value="1"/>
</dbReference>
<protein>
    <recommendedName>
        <fullName evidence="15">nitrate reductase (cytochrome)</fullName>
        <ecNumber evidence="15">1.9.6.1</ecNumber>
    </recommendedName>
</protein>
<dbReference type="InterPro" id="IPR006656">
    <property type="entry name" value="Mopterin_OxRdtase"/>
</dbReference>
<dbReference type="CDD" id="cd02790">
    <property type="entry name" value="MopB_CT_Formate-Dh_H"/>
    <property type="match status" value="1"/>
</dbReference>
<evidence type="ECO:0000256" key="13">
    <source>
        <dbReference type="ARBA" id="ARBA00052176"/>
    </source>
</evidence>
<dbReference type="InterPro" id="IPR006655">
    <property type="entry name" value="Mopterin_OxRdtase_prok_CS"/>
</dbReference>
<dbReference type="RefSeq" id="WP_253473392.1">
    <property type="nucleotide sequence ID" value="NZ_JALJXV010000001.1"/>
</dbReference>
<evidence type="ECO:0000256" key="11">
    <source>
        <dbReference type="ARBA" id="ARBA00023014"/>
    </source>
</evidence>
<keyword evidence="8" id="KW-0249">Electron transport</keyword>